<dbReference type="InterPro" id="IPR058245">
    <property type="entry name" value="NreC/VraR/RcsB-like_REC"/>
</dbReference>
<dbReference type="Proteomes" id="UP001057291">
    <property type="component" value="Unassembled WGS sequence"/>
</dbReference>
<dbReference type="InterPro" id="IPR039420">
    <property type="entry name" value="WalR-like"/>
</dbReference>
<dbReference type="Gene3D" id="3.40.50.2300">
    <property type="match status" value="1"/>
</dbReference>
<feature type="coiled-coil region" evidence="6">
    <location>
        <begin position="134"/>
        <end position="161"/>
    </location>
</feature>
<dbReference type="CDD" id="cd06170">
    <property type="entry name" value="LuxR_C_like"/>
    <property type="match status" value="1"/>
</dbReference>
<evidence type="ECO:0000256" key="5">
    <source>
        <dbReference type="PROSITE-ProRule" id="PRU00169"/>
    </source>
</evidence>
<dbReference type="GO" id="GO:0006355">
    <property type="term" value="P:regulation of DNA-templated transcription"/>
    <property type="evidence" value="ECO:0007669"/>
    <property type="project" value="InterPro"/>
</dbReference>
<proteinExistence type="predicted"/>
<dbReference type="PROSITE" id="PS50043">
    <property type="entry name" value="HTH_LUXR_2"/>
    <property type="match status" value="1"/>
</dbReference>
<dbReference type="CDD" id="cd17535">
    <property type="entry name" value="REC_NarL-like"/>
    <property type="match status" value="1"/>
</dbReference>
<dbReference type="SUPFAM" id="SSF52172">
    <property type="entry name" value="CheY-like"/>
    <property type="match status" value="1"/>
</dbReference>
<keyword evidence="10" id="KW-1185">Reference proteome</keyword>
<evidence type="ECO:0000256" key="4">
    <source>
        <dbReference type="ARBA" id="ARBA00023163"/>
    </source>
</evidence>
<feature type="modified residue" description="4-aspartylphosphate" evidence="5">
    <location>
        <position position="58"/>
    </location>
</feature>
<dbReference type="PROSITE" id="PS50110">
    <property type="entry name" value="RESPONSE_REGULATORY"/>
    <property type="match status" value="1"/>
</dbReference>
<gene>
    <name evidence="9" type="primary">degU</name>
    <name evidence="9" type="ORF">DNHGIG_11190</name>
</gene>
<keyword evidence="1 5" id="KW-0597">Phosphoprotein</keyword>
<evidence type="ECO:0000256" key="3">
    <source>
        <dbReference type="ARBA" id="ARBA00023125"/>
    </source>
</evidence>
<dbReference type="Pfam" id="PF00072">
    <property type="entry name" value="Response_reg"/>
    <property type="match status" value="1"/>
</dbReference>
<dbReference type="SMART" id="SM00448">
    <property type="entry name" value="REC"/>
    <property type="match status" value="1"/>
</dbReference>
<dbReference type="PRINTS" id="PR00038">
    <property type="entry name" value="HTHLUXR"/>
</dbReference>
<evidence type="ECO:0000259" key="8">
    <source>
        <dbReference type="PROSITE" id="PS50110"/>
    </source>
</evidence>
<reference evidence="9" key="1">
    <citation type="journal article" date="2023" name="Int. J. Syst. Evol. Microbiol.">
        <title>Collibacillus ludicampi gen. nov., sp. nov., a new soil bacterium of the family Alicyclobacillaceae.</title>
        <authorList>
            <person name="Jojima T."/>
            <person name="Ioku Y."/>
            <person name="Fukuta Y."/>
            <person name="Shirasaka N."/>
            <person name="Matsumura Y."/>
            <person name="Mori M."/>
        </authorList>
    </citation>
    <scope>NUCLEOTIDE SEQUENCE</scope>
    <source>
        <strain evidence="9">TP075</strain>
    </source>
</reference>
<dbReference type="PROSITE" id="PS00622">
    <property type="entry name" value="HTH_LUXR_1"/>
    <property type="match status" value="1"/>
</dbReference>
<evidence type="ECO:0000256" key="6">
    <source>
        <dbReference type="SAM" id="Coils"/>
    </source>
</evidence>
<keyword evidence="2" id="KW-0805">Transcription regulation</keyword>
<evidence type="ECO:0000259" key="7">
    <source>
        <dbReference type="PROSITE" id="PS50043"/>
    </source>
</evidence>
<dbReference type="SUPFAM" id="SSF46894">
    <property type="entry name" value="C-terminal effector domain of the bipartite response regulators"/>
    <property type="match status" value="1"/>
</dbReference>
<comment type="caution">
    <text evidence="9">The sequence shown here is derived from an EMBL/GenBank/DDBJ whole genome shotgun (WGS) entry which is preliminary data.</text>
</comment>
<keyword evidence="6" id="KW-0175">Coiled coil</keyword>
<sequence length="231" mass="25949">MKHDPIKILLADDHTLFRQGLRRIFALEDDLEVVGEAGDGEVVVELADALMPHVIIMDINMPKKNGVEATRAIKQLNPELKVLILSIHDDEEYVFETIRVGANGYLLKDVDSESLLDAVRKTVEGASFIHPKVTTKLLEEFKRLSRQAAEMESQRTMEREEDACLHFSLTQRESEILKLMAEGKSNRTIGEVLYISEKTVKNHVSSILCKLGVDDRTQAVIMAAKNGLVKL</sequence>
<evidence type="ECO:0000313" key="10">
    <source>
        <dbReference type="Proteomes" id="UP001057291"/>
    </source>
</evidence>
<organism evidence="9 10">
    <name type="scientific">Collibacillus ludicampi</name>
    <dbReference type="NCBI Taxonomy" id="2771369"/>
    <lineage>
        <taxon>Bacteria</taxon>
        <taxon>Bacillati</taxon>
        <taxon>Bacillota</taxon>
        <taxon>Bacilli</taxon>
        <taxon>Bacillales</taxon>
        <taxon>Alicyclobacillaceae</taxon>
        <taxon>Collibacillus</taxon>
    </lineage>
</organism>
<dbReference type="Pfam" id="PF00196">
    <property type="entry name" value="GerE"/>
    <property type="match status" value="1"/>
</dbReference>
<dbReference type="SMART" id="SM00421">
    <property type="entry name" value="HTH_LUXR"/>
    <property type="match status" value="1"/>
</dbReference>
<protein>
    <submittedName>
        <fullName evidence="9">Transcriptional regulatory protein DegU</fullName>
    </submittedName>
</protein>
<dbReference type="EMBL" id="BOQE01000001">
    <property type="protein sequence ID" value="GIM45570.1"/>
    <property type="molecule type" value="Genomic_DNA"/>
</dbReference>
<evidence type="ECO:0000256" key="1">
    <source>
        <dbReference type="ARBA" id="ARBA00022553"/>
    </source>
</evidence>
<feature type="domain" description="Response regulatory" evidence="8">
    <location>
        <begin position="7"/>
        <end position="123"/>
    </location>
</feature>
<feature type="domain" description="HTH luxR-type" evidence="7">
    <location>
        <begin position="162"/>
        <end position="227"/>
    </location>
</feature>
<evidence type="ECO:0000256" key="2">
    <source>
        <dbReference type="ARBA" id="ARBA00023015"/>
    </source>
</evidence>
<dbReference type="InterPro" id="IPR016032">
    <property type="entry name" value="Sig_transdc_resp-reg_C-effctor"/>
</dbReference>
<keyword evidence="4" id="KW-0804">Transcription</keyword>
<keyword evidence="3" id="KW-0238">DNA-binding</keyword>
<dbReference type="GO" id="GO:0003677">
    <property type="term" value="F:DNA binding"/>
    <property type="evidence" value="ECO:0007669"/>
    <property type="project" value="UniProtKB-KW"/>
</dbReference>
<evidence type="ECO:0000313" key="9">
    <source>
        <dbReference type="EMBL" id="GIM45570.1"/>
    </source>
</evidence>
<dbReference type="InterPro" id="IPR011006">
    <property type="entry name" value="CheY-like_superfamily"/>
</dbReference>
<dbReference type="InterPro" id="IPR000792">
    <property type="entry name" value="Tscrpt_reg_LuxR_C"/>
</dbReference>
<dbReference type="AlphaFoldDB" id="A0AAV4LCT7"/>
<dbReference type="InterPro" id="IPR001789">
    <property type="entry name" value="Sig_transdc_resp-reg_receiver"/>
</dbReference>
<dbReference type="GO" id="GO:0000160">
    <property type="term" value="P:phosphorelay signal transduction system"/>
    <property type="evidence" value="ECO:0007669"/>
    <property type="project" value="InterPro"/>
</dbReference>
<accession>A0AAV4LCT7</accession>
<dbReference type="PANTHER" id="PTHR43214:SF39">
    <property type="entry name" value="TRANSCRIPTIONAL REGULATORY PROTEIN DEGU"/>
    <property type="match status" value="1"/>
</dbReference>
<name>A0AAV4LCT7_9BACL</name>
<dbReference type="PANTHER" id="PTHR43214">
    <property type="entry name" value="TWO-COMPONENT RESPONSE REGULATOR"/>
    <property type="match status" value="1"/>
</dbReference>
<dbReference type="RefSeq" id="WP_282198761.1">
    <property type="nucleotide sequence ID" value="NZ_BOQE01000001.1"/>
</dbReference>